<evidence type="ECO:0000256" key="2">
    <source>
        <dbReference type="ARBA" id="ARBA00022605"/>
    </source>
</evidence>
<dbReference type="EC" id="2.3.1.31" evidence="7"/>
<dbReference type="PANTHER" id="PTHR20919">
    <property type="entry name" value="HOMOSERINE O-SUCCINYLTRANSFERASE"/>
    <property type="match status" value="1"/>
</dbReference>
<keyword evidence="5 7" id="KW-0012">Acyltransferase</keyword>
<dbReference type="HAMAP" id="MF_00295">
    <property type="entry name" value="MetA_acyltransf"/>
    <property type="match status" value="1"/>
</dbReference>
<reference evidence="9 10" key="1">
    <citation type="journal article" date="2016" name="Nat. Biotechnol.">
        <title>Measurement of bacterial replication rates in microbial communities.</title>
        <authorList>
            <person name="Brown C.T."/>
            <person name="Olm M.R."/>
            <person name="Thomas B.C."/>
            <person name="Banfield J.F."/>
        </authorList>
    </citation>
    <scope>NUCLEOTIDE SEQUENCE [LARGE SCALE GENOMIC DNA]</scope>
    <source>
        <strain evidence="9">46_33</strain>
    </source>
</reference>
<comment type="pathway">
    <text evidence="7">Amino-acid biosynthesis; L-methionine biosynthesis via de novo pathway; O-acetyl-L-homoserine from L-homoserine: step 1/1.</text>
</comment>
<dbReference type="EMBL" id="MNTG01000026">
    <property type="protein sequence ID" value="OLA37947.1"/>
    <property type="molecule type" value="Genomic_DNA"/>
</dbReference>
<dbReference type="InterPro" id="IPR029062">
    <property type="entry name" value="Class_I_gatase-like"/>
</dbReference>
<dbReference type="NCBIfam" id="TIGR01001">
    <property type="entry name" value="metA"/>
    <property type="match status" value="1"/>
</dbReference>
<keyword evidence="4 7" id="KW-0486">Methionine biosynthesis</keyword>
<dbReference type="InterPro" id="IPR033752">
    <property type="entry name" value="MetA_family"/>
</dbReference>
<evidence type="ECO:0000313" key="9">
    <source>
        <dbReference type="EMBL" id="OLA37947.1"/>
    </source>
</evidence>
<comment type="catalytic activity">
    <reaction evidence="6 7">
        <text>L-homoserine + acetyl-CoA = O-acetyl-L-homoserine + CoA</text>
        <dbReference type="Rhea" id="RHEA:13701"/>
        <dbReference type="ChEBI" id="CHEBI:57287"/>
        <dbReference type="ChEBI" id="CHEBI:57288"/>
        <dbReference type="ChEBI" id="CHEBI:57476"/>
        <dbReference type="ChEBI" id="CHEBI:57716"/>
        <dbReference type="EC" id="2.3.1.31"/>
    </reaction>
</comment>
<evidence type="ECO:0000256" key="4">
    <source>
        <dbReference type="ARBA" id="ARBA00023167"/>
    </source>
</evidence>
<comment type="subcellular location">
    <subcellularLocation>
        <location evidence="7">Cytoplasm</location>
    </subcellularLocation>
</comment>
<feature type="site" description="Important for substrate specificity" evidence="7">
    <location>
        <position position="192"/>
    </location>
</feature>
<keyword evidence="3 7" id="KW-0808">Transferase</keyword>
<evidence type="ECO:0000256" key="6">
    <source>
        <dbReference type="ARBA" id="ARBA00049043"/>
    </source>
</evidence>
<dbReference type="PANTHER" id="PTHR20919:SF0">
    <property type="entry name" value="HOMOSERINE O-SUCCINYLTRANSFERASE"/>
    <property type="match status" value="1"/>
</dbReference>
<keyword evidence="1 7" id="KW-0963">Cytoplasm</keyword>
<dbReference type="Gene3D" id="3.40.50.880">
    <property type="match status" value="1"/>
</dbReference>
<accession>A0A1Q6R6H2</accession>
<evidence type="ECO:0000256" key="8">
    <source>
        <dbReference type="PIRSR" id="PIRSR000450-1"/>
    </source>
</evidence>
<evidence type="ECO:0000313" key="10">
    <source>
        <dbReference type="Proteomes" id="UP000186777"/>
    </source>
</evidence>
<comment type="caution">
    <text evidence="9">The sequence shown here is derived from an EMBL/GenBank/DDBJ whole genome shotgun (WGS) entry which is preliminary data.</text>
</comment>
<name>A0A1Q6R6H2_9FIRM</name>
<dbReference type="Proteomes" id="UP000186777">
    <property type="component" value="Unassembled WGS sequence"/>
</dbReference>
<evidence type="ECO:0000256" key="3">
    <source>
        <dbReference type="ARBA" id="ARBA00022679"/>
    </source>
</evidence>
<evidence type="ECO:0000256" key="5">
    <source>
        <dbReference type="ARBA" id="ARBA00023315"/>
    </source>
</evidence>
<dbReference type="GO" id="GO:0008899">
    <property type="term" value="F:homoserine O-succinyltransferase activity"/>
    <property type="evidence" value="ECO:0007669"/>
    <property type="project" value="UniProtKB-UniRule"/>
</dbReference>
<feature type="site" description="Important for acyl-CoA specificity" evidence="7">
    <location>
        <position position="111"/>
    </location>
</feature>
<dbReference type="GO" id="GO:0005737">
    <property type="term" value="C:cytoplasm"/>
    <property type="evidence" value="ECO:0007669"/>
    <property type="project" value="UniProtKB-SubCell"/>
</dbReference>
<dbReference type="GO" id="GO:0019281">
    <property type="term" value="P:L-methionine biosynthetic process from homoserine via O-succinyl-L-homoserine and cystathionine"/>
    <property type="evidence" value="ECO:0007669"/>
    <property type="project" value="InterPro"/>
</dbReference>
<dbReference type="STRING" id="626940.BHW43_04815"/>
<dbReference type="UniPathway" id="UPA00051">
    <property type="reaction ID" value="UER00074"/>
</dbReference>
<dbReference type="CDD" id="cd03131">
    <property type="entry name" value="GATase1_HTS"/>
    <property type="match status" value="1"/>
</dbReference>
<dbReference type="PIRSF" id="PIRSF000450">
    <property type="entry name" value="H_ser_succinyltr"/>
    <property type="match status" value="1"/>
</dbReference>
<dbReference type="SUPFAM" id="SSF52317">
    <property type="entry name" value="Class I glutamine amidotransferase-like"/>
    <property type="match status" value="1"/>
</dbReference>
<dbReference type="InterPro" id="IPR005697">
    <property type="entry name" value="HST_MetA"/>
</dbReference>
<feature type="active site" description="Proton acceptor" evidence="7">
    <location>
        <position position="235"/>
    </location>
</feature>
<evidence type="ECO:0000256" key="1">
    <source>
        <dbReference type="ARBA" id="ARBA00022490"/>
    </source>
</evidence>
<proteinExistence type="inferred from homology"/>
<comment type="similarity">
    <text evidence="7">Belongs to the MetA family.</text>
</comment>
<sequence length="336" mass="39183">MPIKINDHLSAICQLQEEGIFTMTEQRATTQRIRPLKVCVLNLMPLKKPTEIQLLRLLGNSPLQIEVDFCRTVSRETTHTDNSYLDRAYLEFDDVKDRYYDAFLMTGAPVETIPFEDVDYWKEIETYLDWAEYHCYSTMTLCWGAQAALYHYYGVNKTILPAKMFGIFPYGLTVKNHPLLRGFDDRYFIPQSRHTAVDDDAIDACKALQVLSRSVENGINICATKDLRRIFVLGHFEYDRYTLANEYFRDKKKNLPIDLPEFYFPDGDTTQEPVFKWRSYAHLFYMNWLNIVYQDTPYDLHELAPASGNKLDKAIGEYNKILLQLQRMGAAIPANQ</sequence>
<dbReference type="AlphaFoldDB" id="A0A1Q6R6H2"/>
<feature type="active site" evidence="7">
    <location>
        <position position="237"/>
    </location>
</feature>
<dbReference type="Pfam" id="PF04204">
    <property type="entry name" value="HTS"/>
    <property type="match status" value="1"/>
</dbReference>
<protein>
    <recommendedName>
        <fullName evidence="7">Homoserine O-acetyltransferase</fullName>
        <shortName evidence="7">HAT</shortName>
        <ecNumber evidence="7">2.3.1.31</ecNumber>
    </recommendedName>
    <alternativeName>
        <fullName evidence="7">Homoserine transacetylase</fullName>
        <shortName evidence="7">HTA</shortName>
    </alternativeName>
</protein>
<comment type="function">
    <text evidence="7">Transfers an acetyl group from acetyl-CoA to L-homoserine, forming acetyl-L-homoserine.</text>
</comment>
<organism evidence="9 10">
    <name type="scientific">Phascolarctobacterium succinatutens</name>
    <dbReference type="NCBI Taxonomy" id="626940"/>
    <lineage>
        <taxon>Bacteria</taxon>
        <taxon>Bacillati</taxon>
        <taxon>Bacillota</taxon>
        <taxon>Negativicutes</taxon>
        <taxon>Acidaminococcales</taxon>
        <taxon>Acidaminococcaceae</taxon>
        <taxon>Phascolarctobacterium</taxon>
    </lineage>
</organism>
<dbReference type="RefSeq" id="WP_303679702.1">
    <property type="nucleotide sequence ID" value="NZ_DAWEQZ010000128.1"/>
</dbReference>
<comment type="caution">
    <text evidence="7">Lacks conserved residue(s) required for the propagation of feature annotation.</text>
</comment>
<feature type="binding site" evidence="7">
    <location>
        <position position="192"/>
    </location>
    <ligand>
        <name>substrate</name>
    </ligand>
</feature>
<gene>
    <name evidence="7" type="primary">metAA</name>
    <name evidence="9" type="ORF">BHW43_04815</name>
</gene>
<feature type="binding site" evidence="7">
    <location>
        <position position="163"/>
    </location>
    <ligand>
        <name>substrate</name>
    </ligand>
</feature>
<keyword evidence="2 7" id="KW-0028">Amino-acid biosynthesis</keyword>
<feature type="active site" description="Acyl-thioester intermediate" evidence="7 8">
    <location>
        <position position="142"/>
    </location>
</feature>
<feature type="binding site" evidence="7">
    <location>
        <position position="249"/>
    </location>
    <ligand>
        <name>substrate</name>
    </ligand>
</feature>
<dbReference type="GO" id="GO:0004414">
    <property type="term" value="F:homoserine O-acetyltransferase activity"/>
    <property type="evidence" value="ECO:0007669"/>
    <property type="project" value="UniProtKB-EC"/>
</dbReference>
<evidence type="ECO:0000256" key="7">
    <source>
        <dbReference type="HAMAP-Rule" id="MF_00295"/>
    </source>
</evidence>